<protein>
    <recommendedName>
        <fullName evidence="1">Type I restriction enzyme R protein N-terminal domain-containing protein</fullName>
    </recommendedName>
</protein>
<reference evidence="2" key="2">
    <citation type="journal article" date="2019" name="Mol. Phylogenet. Evol.">
        <title>Reassessment of the classification of bryopsidales (chlorophyta) based on chloroplast phylogenomic analyses.</title>
        <authorList>
            <person name="Cremen M.C."/>
            <person name="Leliaert F."/>
            <person name="West J."/>
            <person name="Lam D.W."/>
            <person name="Shimada S."/>
            <person name="Lopez-Bautista J.M."/>
            <person name="Verbruggen H."/>
        </authorList>
    </citation>
    <scope>NUCLEOTIDE SEQUENCE</scope>
</reference>
<keyword evidence="2" id="KW-0934">Plastid</keyword>
<dbReference type="EMBL" id="MH591088">
    <property type="protein sequence ID" value="AYC64072.1"/>
    <property type="molecule type" value="Genomic_DNA"/>
</dbReference>
<name>A0A386AXI8_9CHLO</name>
<keyword evidence="2" id="KW-0150">Chloroplast</keyword>
<sequence>MECKAEHIIIREEDYFQGYNYASWAGADLFVTTNLKETRIFKVVKGKIPNKLEEVVNIPDAETVQNSEKVGQLFKQTKAFTREEFCSQSEPKCHNILRDNDKHSPETAFDAP</sequence>
<evidence type="ECO:0000259" key="1">
    <source>
        <dbReference type="Pfam" id="PF13588"/>
    </source>
</evidence>
<organism evidence="2">
    <name type="scientific">Halimeda micronesica</name>
    <dbReference type="NCBI Taxonomy" id="170426"/>
    <lineage>
        <taxon>Eukaryota</taxon>
        <taxon>Viridiplantae</taxon>
        <taxon>Chlorophyta</taxon>
        <taxon>core chlorophytes</taxon>
        <taxon>Ulvophyceae</taxon>
        <taxon>TCBD clade</taxon>
        <taxon>Bryopsidales</taxon>
        <taxon>Halimedineae</taxon>
        <taxon>Halimedaceae</taxon>
        <taxon>Halimedeae</taxon>
        <taxon>Halimeda</taxon>
    </lineage>
</organism>
<feature type="domain" description="Type I restriction enzyme R protein N-terminal" evidence="1">
    <location>
        <begin position="2"/>
        <end position="59"/>
    </location>
</feature>
<dbReference type="AlphaFoldDB" id="A0A386AXI8"/>
<proteinExistence type="predicted"/>
<reference evidence="2" key="1">
    <citation type="submission" date="2018-07" db="EMBL/GenBank/DDBJ databases">
        <authorList>
            <person name="Quirk P.G."/>
            <person name="Krulwich T.A."/>
        </authorList>
    </citation>
    <scope>NUCLEOTIDE SEQUENCE</scope>
</reference>
<dbReference type="InterPro" id="IPR029464">
    <property type="entry name" value="HSDR_N"/>
</dbReference>
<accession>A0A386AXI8</accession>
<dbReference type="Pfam" id="PF13588">
    <property type="entry name" value="HSDR_N_2"/>
    <property type="match status" value="1"/>
</dbReference>
<evidence type="ECO:0000313" key="2">
    <source>
        <dbReference type="EMBL" id="AYC64072.1"/>
    </source>
</evidence>
<gene>
    <name evidence="2" type="primary">orf112</name>
</gene>
<geneLocation type="chloroplast" evidence="2"/>